<sequence>MGRTSGPLVRYSEFDGAENLGVADLLVSHSSASLNAAFPTFSSGFEEAHNFFGPWAVGSWNLGHFAEFGGSETLRLALEWRALIGQKARKRDRDTNNRFQWIPFDKQKRDEPRQRCLPASPSHRSVANQACPVQSLPTMLDLGDVCAEWQF</sequence>
<reference evidence="1" key="2">
    <citation type="submission" date="2023-05" db="EMBL/GenBank/DDBJ databases">
        <authorList>
            <consortium name="Lawrence Berkeley National Laboratory"/>
            <person name="Steindorff A."/>
            <person name="Hensen N."/>
            <person name="Bonometti L."/>
            <person name="Westerberg I."/>
            <person name="Brannstrom I.O."/>
            <person name="Guillou S."/>
            <person name="Cros-Aarteil S."/>
            <person name="Calhoun S."/>
            <person name="Haridas S."/>
            <person name="Kuo A."/>
            <person name="Mondo S."/>
            <person name="Pangilinan J."/>
            <person name="Riley R."/>
            <person name="Labutti K."/>
            <person name="Andreopoulos B."/>
            <person name="Lipzen A."/>
            <person name="Chen C."/>
            <person name="Yanf M."/>
            <person name="Daum C."/>
            <person name="Ng V."/>
            <person name="Clum A."/>
            <person name="Ohm R."/>
            <person name="Martin F."/>
            <person name="Silar P."/>
            <person name="Natvig D."/>
            <person name="Lalanne C."/>
            <person name="Gautier V."/>
            <person name="Ament-Velasquez S.L."/>
            <person name="Kruys A."/>
            <person name="Hutchinson M.I."/>
            <person name="Powell A.J."/>
            <person name="Barry K."/>
            <person name="Miller A.N."/>
            <person name="Grigoriev I.V."/>
            <person name="Debuchy R."/>
            <person name="Gladieux P."/>
            <person name="Thoren M.H."/>
            <person name="Johannesson H."/>
        </authorList>
    </citation>
    <scope>NUCLEOTIDE SEQUENCE</scope>
    <source>
        <strain evidence="1">CBS 508.74</strain>
    </source>
</reference>
<dbReference type="RefSeq" id="XP_064672659.1">
    <property type="nucleotide sequence ID" value="XM_064809801.1"/>
</dbReference>
<proteinExistence type="predicted"/>
<dbReference type="Proteomes" id="UP001302812">
    <property type="component" value="Unassembled WGS sequence"/>
</dbReference>
<organism evidence="1 2">
    <name type="scientific">Canariomyces notabilis</name>
    <dbReference type="NCBI Taxonomy" id="2074819"/>
    <lineage>
        <taxon>Eukaryota</taxon>
        <taxon>Fungi</taxon>
        <taxon>Dikarya</taxon>
        <taxon>Ascomycota</taxon>
        <taxon>Pezizomycotina</taxon>
        <taxon>Sordariomycetes</taxon>
        <taxon>Sordariomycetidae</taxon>
        <taxon>Sordariales</taxon>
        <taxon>Chaetomiaceae</taxon>
        <taxon>Canariomyces</taxon>
    </lineage>
</organism>
<comment type="caution">
    <text evidence="1">The sequence shown here is derived from an EMBL/GenBank/DDBJ whole genome shotgun (WGS) entry which is preliminary data.</text>
</comment>
<evidence type="ECO:0000313" key="1">
    <source>
        <dbReference type="EMBL" id="KAK4115089.1"/>
    </source>
</evidence>
<accession>A0AAN6YW28</accession>
<dbReference type="GeneID" id="89933925"/>
<dbReference type="AlphaFoldDB" id="A0AAN6YW28"/>
<dbReference type="EMBL" id="MU853335">
    <property type="protein sequence ID" value="KAK4115089.1"/>
    <property type="molecule type" value="Genomic_DNA"/>
</dbReference>
<name>A0AAN6YW28_9PEZI</name>
<keyword evidence="2" id="KW-1185">Reference proteome</keyword>
<evidence type="ECO:0000313" key="2">
    <source>
        <dbReference type="Proteomes" id="UP001302812"/>
    </source>
</evidence>
<protein>
    <submittedName>
        <fullName evidence="1">Uncharacterized protein</fullName>
    </submittedName>
</protein>
<reference evidence="1" key="1">
    <citation type="journal article" date="2023" name="Mol. Phylogenet. Evol.">
        <title>Genome-scale phylogeny and comparative genomics of the fungal order Sordariales.</title>
        <authorList>
            <person name="Hensen N."/>
            <person name="Bonometti L."/>
            <person name="Westerberg I."/>
            <person name="Brannstrom I.O."/>
            <person name="Guillou S."/>
            <person name="Cros-Aarteil S."/>
            <person name="Calhoun S."/>
            <person name="Haridas S."/>
            <person name="Kuo A."/>
            <person name="Mondo S."/>
            <person name="Pangilinan J."/>
            <person name="Riley R."/>
            <person name="LaButti K."/>
            <person name="Andreopoulos B."/>
            <person name="Lipzen A."/>
            <person name="Chen C."/>
            <person name="Yan M."/>
            <person name="Daum C."/>
            <person name="Ng V."/>
            <person name="Clum A."/>
            <person name="Steindorff A."/>
            <person name="Ohm R.A."/>
            <person name="Martin F."/>
            <person name="Silar P."/>
            <person name="Natvig D.O."/>
            <person name="Lalanne C."/>
            <person name="Gautier V."/>
            <person name="Ament-Velasquez S.L."/>
            <person name="Kruys A."/>
            <person name="Hutchinson M.I."/>
            <person name="Powell A.J."/>
            <person name="Barry K."/>
            <person name="Miller A.N."/>
            <person name="Grigoriev I.V."/>
            <person name="Debuchy R."/>
            <person name="Gladieux P."/>
            <person name="Hiltunen Thoren M."/>
            <person name="Johannesson H."/>
        </authorList>
    </citation>
    <scope>NUCLEOTIDE SEQUENCE</scope>
    <source>
        <strain evidence="1">CBS 508.74</strain>
    </source>
</reference>
<gene>
    <name evidence="1" type="ORF">N656DRAFT_481226</name>
</gene>